<evidence type="ECO:0000256" key="5">
    <source>
        <dbReference type="ARBA" id="ARBA00023136"/>
    </source>
</evidence>
<keyword evidence="4 6" id="KW-1133">Transmembrane helix</keyword>
<dbReference type="InterPro" id="IPR051401">
    <property type="entry name" value="GtrA_CellWall_Glycosyl"/>
</dbReference>
<dbReference type="AlphaFoldDB" id="C7XW24"/>
<gene>
    <name evidence="8" type="ORF">HMPREF0501_00918</name>
</gene>
<dbReference type="eggNOG" id="COG2246">
    <property type="taxonomic scope" value="Bacteria"/>
</dbReference>
<dbReference type="PANTHER" id="PTHR38459">
    <property type="entry name" value="PROPHAGE BACTOPRENOL-LINKED GLUCOSE TRANSLOCASE HOMOLOG"/>
    <property type="match status" value="1"/>
</dbReference>
<feature type="transmembrane region" description="Helical" evidence="6">
    <location>
        <begin position="12"/>
        <end position="33"/>
    </location>
</feature>
<feature type="domain" description="GtrA/DPMS transmembrane" evidence="7">
    <location>
        <begin position="15"/>
        <end position="136"/>
    </location>
</feature>
<evidence type="ECO:0000313" key="9">
    <source>
        <dbReference type="Proteomes" id="UP000003987"/>
    </source>
</evidence>
<dbReference type="RefSeq" id="WP_006916736.1">
    <property type="nucleotide sequence ID" value="NZ_GG698803.1"/>
</dbReference>
<keyword evidence="3 6" id="KW-0812">Transmembrane</keyword>
<keyword evidence="5 6" id="KW-0472">Membrane</keyword>
<keyword evidence="9" id="KW-1185">Reference proteome</keyword>
<organism evidence="8 9">
    <name type="scientific">Limosilactobacillus coleohominis 101-4-CHN</name>
    <dbReference type="NCBI Taxonomy" id="575594"/>
    <lineage>
        <taxon>Bacteria</taxon>
        <taxon>Bacillati</taxon>
        <taxon>Bacillota</taxon>
        <taxon>Bacilli</taxon>
        <taxon>Lactobacillales</taxon>
        <taxon>Lactobacillaceae</taxon>
        <taxon>Limosilactobacillus</taxon>
    </lineage>
</organism>
<proteinExistence type="inferred from homology"/>
<name>C7XW24_9LACO</name>
<protein>
    <submittedName>
        <fullName evidence="8">Putative cell wall teichoic acid glycosylation protein GtcA</fullName>
    </submittedName>
</protein>
<evidence type="ECO:0000256" key="2">
    <source>
        <dbReference type="ARBA" id="ARBA00009399"/>
    </source>
</evidence>
<dbReference type="STRING" id="575594.HMPREF0501_00918"/>
<sequence length="145" mass="17133">MIKELWNKYKQVVAYLFWGVVTTIVNIASYQWMSTGLHWNYEVATVIAWFLSVLVAFFTNKVWVFGSPYTTWKAFWIEIIEFFFYRGVTLLMDMAFMWLALSVLGMRAPLEQLIAKTLDNVVVVIANYIFSKWLIFKSNDKIEDK</sequence>
<feature type="transmembrane region" description="Helical" evidence="6">
    <location>
        <begin position="113"/>
        <end position="135"/>
    </location>
</feature>
<feature type="transmembrane region" description="Helical" evidence="6">
    <location>
        <begin position="39"/>
        <end position="58"/>
    </location>
</feature>
<evidence type="ECO:0000256" key="4">
    <source>
        <dbReference type="ARBA" id="ARBA00022989"/>
    </source>
</evidence>
<dbReference type="PANTHER" id="PTHR38459:SF5">
    <property type="entry name" value="CELL WALL TEICHOIC ACID GLYCOSYLATION PROTEIN GTCA"/>
    <property type="match status" value="1"/>
</dbReference>
<dbReference type="OrthoDB" id="361483at2"/>
<evidence type="ECO:0000256" key="6">
    <source>
        <dbReference type="SAM" id="Phobius"/>
    </source>
</evidence>
<dbReference type="HOGENOM" id="CLU_083873_1_1_9"/>
<evidence type="ECO:0000259" key="7">
    <source>
        <dbReference type="Pfam" id="PF04138"/>
    </source>
</evidence>
<reference evidence="8 9" key="1">
    <citation type="submission" date="2009-06" db="EMBL/GenBank/DDBJ databases">
        <title>The Genome Sequence of Lactobacillus coleohominis strain 101-4-CHN.</title>
        <authorList>
            <consortium name="The Broad Institute Genome Sequencing Platform"/>
            <person name="Ward D."/>
            <person name="Young S.K."/>
            <person name="Zeng Q."/>
            <person name="Koehrsen M."/>
            <person name="Alvarado L."/>
            <person name="Berlin A."/>
            <person name="Borenstein D."/>
            <person name="Chen Z."/>
            <person name="Engels R."/>
            <person name="Freedman E."/>
            <person name="Gellesch M."/>
            <person name="Goldberg J."/>
            <person name="Griggs A."/>
            <person name="Gujja S."/>
            <person name="Heiman D."/>
            <person name="Hepburn T."/>
            <person name="Howarth C."/>
            <person name="Jen D."/>
            <person name="Larson L."/>
            <person name="Lewis B."/>
            <person name="Mehta T."/>
            <person name="Park D."/>
            <person name="Pearson M."/>
            <person name="Roberts A."/>
            <person name="Saif S."/>
            <person name="Shea T."/>
            <person name="Shenoy N."/>
            <person name="Sisk P."/>
            <person name="Stolte C."/>
            <person name="Sykes S."/>
            <person name="Walk T."/>
            <person name="White J."/>
            <person name="Yandava C."/>
            <person name="Liu Y."/>
            <person name="Xu Q."/>
            <person name="Lander E."/>
            <person name="Nusbaum C."/>
            <person name="Galagan J."/>
            <person name="Birren B."/>
        </authorList>
    </citation>
    <scope>NUCLEOTIDE SEQUENCE [LARGE SCALE GENOMIC DNA]</scope>
    <source>
        <strain evidence="8 9">101-4-CHN</strain>
    </source>
</reference>
<evidence type="ECO:0000256" key="3">
    <source>
        <dbReference type="ARBA" id="ARBA00022692"/>
    </source>
</evidence>
<dbReference type="InterPro" id="IPR007267">
    <property type="entry name" value="GtrA_DPMS_TM"/>
</dbReference>
<dbReference type="GO" id="GO:0005886">
    <property type="term" value="C:plasma membrane"/>
    <property type="evidence" value="ECO:0007669"/>
    <property type="project" value="TreeGrafter"/>
</dbReference>
<feature type="transmembrane region" description="Helical" evidence="6">
    <location>
        <begin position="79"/>
        <end position="101"/>
    </location>
</feature>
<dbReference type="GO" id="GO:0000271">
    <property type="term" value="P:polysaccharide biosynthetic process"/>
    <property type="evidence" value="ECO:0007669"/>
    <property type="project" value="InterPro"/>
</dbReference>
<evidence type="ECO:0000256" key="1">
    <source>
        <dbReference type="ARBA" id="ARBA00004141"/>
    </source>
</evidence>
<dbReference type="EMBL" id="GG698803">
    <property type="protein sequence ID" value="EEU30540.1"/>
    <property type="molecule type" value="Genomic_DNA"/>
</dbReference>
<accession>C7XW24</accession>
<dbReference type="Pfam" id="PF04138">
    <property type="entry name" value="GtrA_DPMS_TM"/>
    <property type="match status" value="1"/>
</dbReference>
<dbReference type="Proteomes" id="UP000003987">
    <property type="component" value="Unassembled WGS sequence"/>
</dbReference>
<comment type="similarity">
    <text evidence="2">Belongs to the GtrA family.</text>
</comment>
<comment type="subcellular location">
    <subcellularLocation>
        <location evidence="1">Membrane</location>
        <topology evidence="1">Multi-pass membrane protein</topology>
    </subcellularLocation>
</comment>
<evidence type="ECO:0000313" key="8">
    <source>
        <dbReference type="EMBL" id="EEU30540.1"/>
    </source>
</evidence>